<sequence>MVRVEPFKAIRPAEKLADQVACLPYDVLNSNEARELAKDNPYSYFHIDKAEIDLPEDLSPYDEKVYQKAADNLADFLTKEWLQKDQQDYFYLYQLTMNGRSQTGIVAATAIDDYTSGKIKKHEFTRHEKEIDRMNHIRATDANTSPIFLSYRQKADIQGLLKDWQANHTPIYDFTSFHDVDHKVWQIDDPATIEKLKNDFKEVEALYIADGHHRTESAVKIGLEKRAQGKNSPESERFLSIIFPDDELAILEYNRVLKVAPPENFWSTIEQYFTVTKNGVKKPVQAGDISYYDGQDWYTLTIKTELVADDPVESLDVAYLQAHVFQEIFDIQDIRTDKRIDFVGGIRGTDELEKLVDAGEFQLAFSMYPTAMSDLLAVADAGKIMPPKSTWFEPKLLSGLFLHDLETK</sequence>
<keyword evidence="2" id="KW-1185">Reference proteome</keyword>
<organism evidence="1 2">
    <name type="scientific">Enterococcus alishanensis</name>
    <dbReference type="NCBI Taxonomy" id="1303817"/>
    <lineage>
        <taxon>Bacteria</taxon>
        <taxon>Bacillati</taxon>
        <taxon>Bacillota</taxon>
        <taxon>Bacilli</taxon>
        <taxon>Lactobacillales</taxon>
        <taxon>Enterococcaceae</taxon>
        <taxon>Enterococcus</taxon>
    </lineage>
</organism>
<dbReference type="InterPro" id="IPR008323">
    <property type="entry name" value="UCP033563"/>
</dbReference>
<evidence type="ECO:0000313" key="1">
    <source>
        <dbReference type="EMBL" id="MBV7390772.1"/>
    </source>
</evidence>
<name>A0ABS6TD25_9ENTE</name>
<dbReference type="PIRSF" id="PIRSF033563">
    <property type="entry name" value="UCP033563"/>
    <property type="match status" value="1"/>
</dbReference>
<comment type="caution">
    <text evidence="1">The sequence shown here is derived from an EMBL/GenBank/DDBJ whole genome shotgun (WGS) entry which is preliminary data.</text>
</comment>
<evidence type="ECO:0000313" key="2">
    <source>
        <dbReference type="Proteomes" id="UP000774130"/>
    </source>
</evidence>
<dbReference type="EMBL" id="JAHUZB010000003">
    <property type="protein sequence ID" value="MBV7390772.1"/>
    <property type="molecule type" value="Genomic_DNA"/>
</dbReference>
<dbReference type="Pfam" id="PF06245">
    <property type="entry name" value="DUF1015"/>
    <property type="match status" value="1"/>
</dbReference>
<dbReference type="PANTHER" id="PTHR36454">
    <property type="entry name" value="LMO2823 PROTEIN"/>
    <property type="match status" value="1"/>
</dbReference>
<protein>
    <submittedName>
        <fullName evidence="1">DUF1015 family protein</fullName>
    </submittedName>
</protein>
<dbReference type="Proteomes" id="UP000774130">
    <property type="component" value="Unassembled WGS sequence"/>
</dbReference>
<proteinExistence type="predicted"/>
<reference evidence="1 2" key="1">
    <citation type="submission" date="2021-06" db="EMBL/GenBank/DDBJ databases">
        <title>Enterococcus alishanensis sp. nov., a novel lactic acid bacterium isolated from fresh coffee beans.</title>
        <authorList>
            <person name="Chen Y.-S."/>
        </authorList>
    </citation>
    <scope>NUCLEOTIDE SEQUENCE [LARGE SCALE GENOMIC DNA]</scope>
    <source>
        <strain evidence="1 2">ALS3</strain>
    </source>
</reference>
<dbReference type="RefSeq" id="WP_218325826.1">
    <property type="nucleotide sequence ID" value="NZ_JAHUZB010000003.1"/>
</dbReference>
<accession>A0ABS6TD25</accession>
<gene>
    <name evidence="1" type="ORF">KUA55_08780</name>
</gene>
<dbReference type="PANTHER" id="PTHR36454:SF1">
    <property type="entry name" value="DUF1015 DOMAIN-CONTAINING PROTEIN"/>
    <property type="match status" value="1"/>
</dbReference>